<dbReference type="InterPro" id="IPR018713">
    <property type="entry name" value="MPAB/Lcp_cat_dom"/>
</dbReference>
<reference evidence="3" key="1">
    <citation type="journal article" date="2019" name="Int. J. Syst. Evol. Microbiol.">
        <title>The Global Catalogue of Microorganisms (GCM) 10K type strain sequencing project: providing services to taxonomists for standard genome sequencing and annotation.</title>
        <authorList>
            <consortium name="The Broad Institute Genomics Platform"/>
            <consortium name="The Broad Institute Genome Sequencing Center for Infectious Disease"/>
            <person name="Wu L."/>
            <person name="Ma J."/>
        </authorList>
    </citation>
    <scope>NUCLEOTIDE SEQUENCE [LARGE SCALE GENOMIC DNA]</scope>
    <source>
        <strain evidence="3">XZYJ18</strain>
    </source>
</reference>
<name>A0ABV9DRI8_9ACTN</name>
<keyword evidence="3" id="KW-1185">Reference proteome</keyword>
<proteinExistence type="predicted"/>
<organism evidence="2 3">
    <name type="scientific">Nocardiopsis mangrovi</name>
    <dbReference type="NCBI Taxonomy" id="1179818"/>
    <lineage>
        <taxon>Bacteria</taxon>
        <taxon>Bacillati</taxon>
        <taxon>Actinomycetota</taxon>
        <taxon>Actinomycetes</taxon>
        <taxon>Streptosporangiales</taxon>
        <taxon>Nocardiopsidaceae</taxon>
        <taxon>Nocardiopsis</taxon>
    </lineage>
</organism>
<gene>
    <name evidence="2" type="ORF">ACFO4E_03885</name>
</gene>
<accession>A0ABV9DRI8</accession>
<dbReference type="PANTHER" id="PTHR36124">
    <property type="match status" value="1"/>
</dbReference>
<dbReference type="RefSeq" id="WP_378571597.1">
    <property type="nucleotide sequence ID" value="NZ_JBHSFQ010000002.1"/>
</dbReference>
<evidence type="ECO:0000259" key="1">
    <source>
        <dbReference type="Pfam" id="PF09995"/>
    </source>
</evidence>
<feature type="domain" description="ER-bound oxygenase mpaB/mpaB'/Rubber oxygenase catalytic" evidence="1">
    <location>
        <begin position="43"/>
        <end position="256"/>
    </location>
</feature>
<comment type="caution">
    <text evidence="2">The sequence shown here is derived from an EMBL/GenBank/DDBJ whole genome shotgun (WGS) entry which is preliminary data.</text>
</comment>
<dbReference type="Pfam" id="PF09995">
    <property type="entry name" value="MPAB_Lcp_cat"/>
    <property type="match status" value="1"/>
</dbReference>
<protein>
    <submittedName>
        <fullName evidence="2">Oxygenase MpaB family protein</fullName>
        <ecNumber evidence="2">1.-.-.-</ecNumber>
    </submittedName>
</protein>
<dbReference type="Proteomes" id="UP001595923">
    <property type="component" value="Unassembled WGS sequence"/>
</dbReference>
<dbReference type="GO" id="GO:0016491">
    <property type="term" value="F:oxidoreductase activity"/>
    <property type="evidence" value="ECO:0007669"/>
    <property type="project" value="UniProtKB-KW"/>
</dbReference>
<sequence>MASQTRAGRYDRLREIESRDIDRDYSTVWLLDMAYEFPWDMQVGGSVGFYCSLAPPRMAALLAHTRELTGDTARRIDDTNILMWEMFRNGFSGPRGKAAVRQMNRIHRNAVRHANKDGGTWSITNDEYLFVLSAIMVNMVRAVDRYGWRRFSDAERRAACLHFRDMGAHMGITDMPETFDGFARFHDAYLADEVAYSADAAALWQATSGMFTEVLIGWLPPRLHPLASPIARRIMPALLGPELCRAFGLAAPSRALTGAVTAALRLRSAYVRRTRPRTESAMPDVMPTARFPEGDYEFPDVGPDHLIH</sequence>
<dbReference type="EC" id="1.-.-.-" evidence="2"/>
<dbReference type="EMBL" id="JBHSFQ010000002">
    <property type="protein sequence ID" value="MFC4560994.1"/>
    <property type="molecule type" value="Genomic_DNA"/>
</dbReference>
<evidence type="ECO:0000313" key="3">
    <source>
        <dbReference type="Proteomes" id="UP001595923"/>
    </source>
</evidence>
<dbReference type="InterPro" id="IPR046366">
    <property type="entry name" value="MPAB"/>
</dbReference>
<dbReference type="PANTHER" id="PTHR36124:SF1">
    <property type="entry name" value="ER-BOUND OXYGENASE MPAB_MPAB'_RUBBER OXYGENASE CATALYTIC DOMAIN-CONTAINING PROTEIN"/>
    <property type="match status" value="1"/>
</dbReference>
<evidence type="ECO:0000313" key="2">
    <source>
        <dbReference type="EMBL" id="MFC4560994.1"/>
    </source>
</evidence>
<keyword evidence="2" id="KW-0560">Oxidoreductase</keyword>